<feature type="domain" description="DUF4174" evidence="3">
    <location>
        <begin position="40"/>
        <end position="141"/>
    </location>
</feature>
<accession>A0A975ENJ6</accession>
<keyword evidence="1 2" id="KW-0732">Signal</keyword>
<dbReference type="EMBL" id="CP060010">
    <property type="protein sequence ID" value="QTN35294.1"/>
    <property type="molecule type" value="Genomic_DNA"/>
</dbReference>
<reference evidence="4" key="1">
    <citation type="submission" date="2020-07" db="EMBL/GenBank/DDBJ databases">
        <title>Genome sequences of bacteria associated with the marine, planktonic diatom Thalassiosira profunda strain ECT2AJA-044.</title>
        <authorList>
            <person name="Gargas C.B."/>
            <person name="Roberts W.R."/>
            <person name="Alverson A.J."/>
        </authorList>
    </citation>
    <scope>NUCLEOTIDE SEQUENCE</scope>
    <source>
        <strain evidence="4">ECT2AJA-044</strain>
    </source>
</reference>
<gene>
    <name evidence="4" type="ORF">HZ995_12495</name>
</gene>
<organism evidence="4 5">
    <name type="scientific">Cognatishimia activa</name>
    <dbReference type="NCBI Taxonomy" id="1715691"/>
    <lineage>
        <taxon>Bacteria</taxon>
        <taxon>Pseudomonadati</taxon>
        <taxon>Pseudomonadota</taxon>
        <taxon>Alphaproteobacteria</taxon>
        <taxon>Rhodobacterales</taxon>
        <taxon>Paracoccaceae</taxon>
        <taxon>Cognatishimia</taxon>
    </lineage>
</organism>
<protein>
    <submittedName>
        <fullName evidence="4">DUF4174 domain-containing protein</fullName>
    </submittedName>
</protein>
<dbReference type="Proteomes" id="UP000665026">
    <property type="component" value="Chromosome"/>
</dbReference>
<evidence type="ECO:0000256" key="2">
    <source>
        <dbReference type="SAM" id="SignalP"/>
    </source>
</evidence>
<evidence type="ECO:0000259" key="3">
    <source>
        <dbReference type="Pfam" id="PF13778"/>
    </source>
</evidence>
<dbReference type="KEGG" id="cact:HZ995_12495"/>
<evidence type="ECO:0000313" key="4">
    <source>
        <dbReference type="EMBL" id="QTN35294.1"/>
    </source>
</evidence>
<dbReference type="InterPro" id="IPR025232">
    <property type="entry name" value="DUF4174"/>
</dbReference>
<dbReference type="AlphaFoldDB" id="A0A975ENJ6"/>
<evidence type="ECO:0000256" key="1">
    <source>
        <dbReference type="ARBA" id="ARBA00022729"/>
    </source>
</evidence>
<evidence type="ECO:0000313" key="5">
    <source>
        <dbReference type="Proteomes" id="UP000665026"/>
    </source>
</evidence>
<dbReference type="RefSeq" id="WP_209355980.1">
    <property type="nucleotide sequence ID" value="NZ_CP060010.1"/>
</dbReference>
<sequence>MSTSVRHGLAVVFAALLGSTASADEVTEEAPVFLTDPAPIESFLWTNRPVIVFADSPADPRFIEQIALLQDQIDALRERDVVVLTDTDPAAKSELRTELRPRGFMMVLIGKDGGVKLRKPFPWDVRELGRVIDKMPMRQQEIRDRRGDE</sequence>
<name>A0A975ENJ6_9RHOB</name>
<feature type="chain" id="PRO_5037846028" evidence="2">
    <location>
        <begin position="24"/>
        <end position="149"/>
    </location>
</feature>
<proteinExistence type="predicted"/>
<feature type="signal peptide" evidence="2">
    <location>
        <begin position="1"/>
        <end position="23"/>
    </location>
</feature>
<dbReference type="Pfam" id="PF13778">
    <property type="entry name" value="DUF4174"/>
    <property type="match status" value="1"/>
</dbReference>